<evidence type="ECO:0000313" key="1">
    <source>
        <dbReference type="EMBL" id="OGE01802.1"/>
    </source>
</evidence>
<gene>
    <name evidence="1" type="ORF">A2196_02865</name>
</gene>
<dbReference type="EMBL" id="MFCA01000025">
    <property type="protein sequence ID" value="OGE01802.1"/>
    <property type="molecule type" value="Genomic_DNA"/>
</dbReference>
<dbReference type="Proteomes" id="UP000176751">
    <property type="component" value="Unassembled WGS sequence"/>
</dbReference>
<dbReference type="AlphaFoldDB" id="A0A1F5HCM6"/>
<dbReference type="STRING" id="1797737.A2196_02865"/>
<comment type="caution">
    <text evidence="1">The sequence shown here is derived from an EMBL/GenBank/DDBJ whole genome shotgun (WGS) entry which is preliminary data.</text>
</comment>
<evidence type="ECO:0008006" key="3">
    <source>
        <dbReference type="Google" id="ProtNLM"/>
    </source>
</evidence>
<sequence>MAGLLVGLIIVVIMFGAGFSVYSKFLSNQNIISSSPSPIQEVNISSGIAGKILLGPQCPAVQINHEDQNCEPRPYQTTIVVKTIDGRKVTEFSSNINGEFRINLAPGSYRLETADQSELPYLTPTPVDVEVNKFKEVTLRFDTGIR</sequence>
<accession>A0A1F5HCM6</accession>
<reference evidence="1 2" key="1">
    <citation type="journal article" date="2016" name="Nat. Commun.">
        <title>Thousands of microbial genomes shed light on interconnected biogeochemical processes in an aquifer system.</title>
        <authorList>
            <person name="Anantharaman K."/>
            <person name="Brown C.T."/>
            <person name="Hug L.A."/>
            <person name="Sharon I."/>
            <person name="Castelle C.J."/>
            <person name="Probst A.J."/>
            <person name="Thomas B.C."/>
            <person name="Singh A."/>
            <person name="Wilkins M.J."/>
            <person name="Karaoz U."/>
            <person name="Brodie E.L."/>
            <person name="Williams K.H."/>
            <person name="Hubbard S.S."/>
            <person name="Banfield J.F."/>
        </authorList>
    </citation>
    <scope>NUCLEOTIDE SEQUENCE [LARGE SCALE GENOMIC DNA]</scope>
</reference>
<organism evidence="1 2">
    <name type="scientific">Candidatus Curtissbacteria bacterium RIFOXYA1_FULL_41_14</name>
    <dbReference type="NCBI Taxonomy" id="1797737"/>
    <lineage>
        <taxon>Bacteria</taxon>
        <taxon>Candidatus Curtissiibacteriota</taxon>
    </lineage>
</organism>
<name>A0A1F5HCM6_9BACT</name>
<protein>
    <recommendedName>
        <fullName evidence="3">Carboxypeptidase regulatory-like domain-containing protein</fullName>
    </recommendedName>
</protein>
<evidence type="ECO:0000313" key="2">
    <source>
        <dbReference type="Proteomes" id="UP000176751"/>
    </source>
</evidence>
<proteinExistence type="predicted"/>